<protein>
    <recommendedName>
        <fullName evidence="6">Amino acid permease/ SLC12A domain-containing protein</fullName>
    </recommendedName>
</protein>
<evidence type="ECO:0000259" key="6">
    <source>
        <dbReference type="Pfam" id="PF00324"/>
    </source>
</evidence>
<dbReference type="GO" id="GO:0016020">
    <property type="term" value="C:membrane"/>
    <property type="evidence" value="ECO:0007669"/>
    <property type="project" value="UniProtKB-SubCell"/>
</dbReference>
<dbReference type="InterPro" id="IPR004841">
    <property type="entry name" value="AA-permease/SLC12A_dom"/>
</dbReference>
<keyword evidence="4 5" id="KW-0472">Membrane</keyword>
<comment type="subcellular location">
    <subcellularLocation>
        <location evidence="1">Membrane</location>
        <topology evidence="1">Multi-pass membrane protein</topology>
    </subcellularLocation>
</comment>
<organism evidence="7 8">
    <name type="scientific">Aureobasidium pullulans</name>
    <name type="common">Black yeast</name>
    <name type="synonym">Pullularia pullulans</name>
    <dbReference type="NCBI Taxonomy" id="5580"/>
    <lineage>
        <taxon>Eukaryota</taxon>
        <taxon>Fungi</taxon>
        <taxon>Dikarya</taxon>
        <taxon>Ascomycota</taxon>
        <taxon>Pezizomycotina</taxon>
        <taxon>Dothideomycetes</taxon>
        <taxon>Dothideomycetidae</taxon>
        <taxon>Dothideales</taxon>
        <taxon>Saccotheciaceae</taxon>
        <taxon>Aureobasidium</taxon>
    </lineage>
</organism>
<evidence type="ECO:0000256" key="1">
    <source>
        <dbReference type="ARBA" id="ARBA00004141"/>
    </source>
</evidence>
<feature type="transmembrane region" description="Helical" evidence="5">
    <location>
        <begin position="89"/>
        <end position="109"/>
    </location>
</feature>
<dbReference type="GO" id="GO:0015171">
    <property type="term" value="F:amino acid transmembrane transporter activity"/>
    <property type="evidence" value="ECO:0007669"/>
    <property type="project" value="TreeGrafter"/>
</dbReference>
<dbReference type="PANTHER" id="PTHR43341">
    <property type="entry name" value="AMINO ACID PERMEASE"/>
    <property type="match status" value="1"/>
</dbReference>
<dbReference type="Proteomes" id="UP000308802">
    <property type="component" value="Unassembled WGS sequence"/>
</dbReference>
<feature type="domain" description="Amino acid permease/ SLC12A" evidence="6">
    <location>
        <begin position="6"/>
        <end position="113"/>
    </location>
</feature>
<evidence type="ECO:0000256" key="4">
    <source>
        <dbReference type="ARBA" id="ARBA00023136"/>
    </source>
</evidence>
<evidence type="ECO:0000313" key="8">
    <source>
        <dbReference type="Proteomes" id="UP000308802"/>
    </source>
</evidence>
<evidence type="ECO:0000256" key="5">
    <source>
        <dbReference type="SAM" id="Phobius"/>
    </source>
</evidence>
<evidence type="ECO:0000313" key="7">
    <source>
        <dbReference type="EMBL" id="THW56799.1"/>
    </source>
</evidence>
<name>A0A4S8YPW5_AURPU</name>
<comment type="caution">
    <text evidence="7">The sequence shown here is derived from an EMBL/GenBank/DDBJ whole genome shotgun (WGS) entry which is preliminary data.</text>
</comment>
<reference evidence="7 8" key="1">
    <citation type="submission" date="2018-10" db="EMBL/GenBank/DDBJ databases">
        <title>Fifty Aureobasidium pullulans genomes reveal a recombining polyextremotolerant generalist.</title>
        <authorList>
            <person name="Gostincar C."/>
            <person name="Turk M."/>
            <person name="Zajc J."/>
            <person name="Gunde-Cimerman N."/>
        </authorList>
    </citation>
    <scope>NUCLEOTIDE SEQUENCE [LARGE SCALE GENOMIC DNA]</scope>
    <source>
        <strain evidence="7 8">EXF-10659</strain>
    </source>
</reference>
<sequence>MNVAKSSSTVFGYFVSLVTVFGTLNWISLLVPYVCMRRGLEKQGIPLSELPYGGPLQPYGAYFALTMTCLTVLFNGYTAFVHTFDLTKFVTSYIGVLVYIANFVGWKIMTRSKPVLASKMDLNSDRR</sequence>
<feature type="transmembrane region" description="Helical" evidence="5">
    <location>
        <begin position="56"/>
        <end position="77"/>
    </location>
</feature>
<proteinExistence type="predicted"/>
<evidence type="ECO:0000256" key="3">
    <source>
        <dbReference type="ARBA" id="ARBA00022989"/>
    </source>
</evidence>
<dbReference type="Pfam" id="PF00324">
    <property type="entry name" value="AA_permease"/>
    <property type="match status" value="1"/>
</dbReference>
<dbReference type="EMBL" id="QZAO01000864">
    <property type="protein sequence ID" value="THW56799.1"/>
    <property type="molecule type" value="Genomic_DNA"/>
</dbReference>
<evidence type="ECO:0000256" key="2">
    <source>
        <dbReference type="ARBA" id="ARBA00022692"/>
    </source>
</evidence>
<gene>
    <name evidence="7" type="ORF">D6D19_10580</name>
</gene>
<accession>A0A4S8YPW5</accession>
<feature type="transmembrane region" description="Helical" evidence="5">
    <location>
        <begin position="12"/>
        <end position="35"/>
    </location>
</feature>
<dbReference type="PANTHER" id="PTHR43341:SF9">
    <property type="entry name" value="DICARBOXYLIC AMINO ACID PERMEASE"/>
    <property type="match status" value="1"/>
</dbReference>
<keyword evidence="3 5" id="KW-1133">Transmembrane helix</keyword>
<dbReference type="InterPro" id="IPR050524">
    <property type="entry name" value="APC_YAT"/>
</dbReference>
<keyword evidence="2 5" id="KW-0812">Transmembrane</keyword>
<dbReference type="AlphaFoldDB" id="A0A4S8YPW5"/>